<organism evidence="1 2">
    <name type="scientific">Flavobacterium pokkalii</name>
    <dbReference type="NCBI Taxonomy" id="1940408"/>
    <lineage>
        <taxon>Bacteria</taxon>
        <taxon>Pseudomonadati</taxon>
        <taxon>Bacteroidota</taxon>
        <taxon>Flavobacteriia</taxon>
        <taxon>Flavobacteriales</taxon>
        <taxon>Flavobacteriaceae</taxon>
        <taxon>Flavobacterium</taxon>
    </lineage>
</organism>
<keyword evidence="2" id="KW-1185">Reference proteome</keyword>
<dbReference type="NCBIfam" id="TIGR04256">
    <property type="entry name" value="GxxExxY"/>
    <property type="match status" value="1"/>
</dbReference>
<sequence length="126" mass="14494">MTENEISKIVFESALKVHKALGPGLLESAYEECLFYELKKYNVRVEKQKALPLIYEEVKLDVGYRIDIIIEDKFIVEVKSVETLNNVHLAQLLTYLRLSECKLGLLINFNVKLLKEGVRRVVNGVL</sequence>
<accession>A0ABR7ULX8</accession>
<comment type="caution">
    <text evidence="1">The sequence shown here is derived from an EMBL/GenBank/DDBJ whole genome shotgun (WGS) entry which is preliminary data.</text>
</comment>
<dbReference type="InterPro" id="IPR011604">
    <property type="entry name" value="PDDEXK-like_dom_sf"/>
</dbReference>
<dbReference type="EMBL" id="NASZ01000001">
    <property type="protein sequence ID" value="MBD0723729.1"/>
    <property type="molecule type" value="Genomic_DNA"/>
</dbReference>
<dbReference type="Gene3D" id="3.90.320.10">
    <property type="match status" value="1"/>
</dbReference>
<reference evidence="1 2" key="1">
    <citation type="journal article" date="2020" name="Microbiol. Res.">
        <title>Flavobacterium pokkalii sp. nov., a novel plant growth promoting native rhizobacteria isolated from pokkali rice grown in coastal saline affected agricultural regions of southern India, Kerala.</title>
        <authorList>
            <person name="Menon R.R."/>
            <person name="Kumari S."/>
            <person name="Viver T."/>
            <person name="Rameshkumar N."/>
        </authorList>
    </citation>
    <scope>NUCLEOTIDE SEQUENCE [LARGE SCALE GENOMIC DNA]</scope>
    <source>
        <strain evidence="1 2">L1I52</strain>
    </source>
</reference>
<dbReference type="InterPro" id="IPR026350">
    <property type="entry name" value="GxxExxY"/>
</dbReference>
<name>A0ABR7ULX8_9FLAO</name>
<proteinExistence type="predicted"/>
<dbReference type="RefSeq" id="WP_188219345.1">
    <property type="nucleotide sequence ID" value="NZ_NASZ01000001.1"/>
</dbReference>
<gene>
    <name evidence="1" type="ORF">B6A10_00890</name>
</gene>
<dbReference type="Proteomes" id="UP000661715">
    <property type="component" value="Unassembled WGS sequence"/>
</dbReference>
<evidence type="ECO:0000313" key="1">
    <source>
        <dbReference type="EMBL" id="MBD0723729.1"/>
    </source>
</evidence>
<protein>
    <submittedName>
        <fullName evidence="1">GxxExxY protein</fullName>
    </submittedName>
</protein>
<evidence type="ECO:0000313" key="2">
    <source>
        <dbReference type="Proteomes" id="UP000661715"/>
    </source>
</evidence>
<dbReference type="Pfam" id="PF13366">
    <property type="entry name" value="PDDEXK_3"/>
    <property type="match status" value="1"/>
</dbReference>